<dbReference type="EMBL" id="MU001640">
    <property type="protein sequence ID" value="KAF2480348.1"/>
    <property type="molecule type" value="Genomic_DNA"/>
</dbReference>
<dbReference type="Pfam" id="PF12013">
    <property type="entry name" value="OrsD"/>
    <property type="match status" value="1"/>
</dbReference>
<dbReference type="EMBL" id="MU001642">
    <property type="protein sequence ID" value="KAF2479321.1"/>
    <property type="molecule type" value="Genomic_DNA"/>
</dbReference>
<evidence type="ECO:0000313" key="6">
    <source>
        <dbReference type="Proteomes" id="UP000799767"/>
    </source>
</evidence>
<dbReference type="RefSeq" id="XP_033592462.1">
    <property type="nucleotide sequence ID" value="XM_033735297.1"/>
</dbReference>
<evidence type="ECO:0000313" key="4">
    <source>
        <dbReference type="EMBL" id="KAF2482857.1"/>
    </source>
</evidence>
<accession>A0A6A6PNA1</accession>
<name>A0A6A6PNA1_9PEZI</name>
<dbReference type="EMBL" id="MU001638">
    <property type="protein sequence ID" value="KAF2481580.1"/>
    <property type="molecule type" value="Genomic_DNA"/>
</dbReference>
<reference evidence="3" key="1">
    <citation type="journal article" date="2020" name="Stud. Mycol.">
        <title>101 Dothideomycetes genomes: a test case for predicting lifestyles and emergence of pathogens.</title>
        <authorList>
            <person name="Haridas S."/>
            <person name="Albert R."/>
            <person name="Binder M."/>
            <person name="Bloem J."/>
            <person name="Labutti K."/>
            <person name="Salamov A."/>
            <person name="Andreopoulos B."/>
            <person name="Baker S."/>
            <person name="Barry K."/>
            <person name="Bills G."/>
            <person name="Bluhm B."/>
            <person name="Cannon C."/>
            <person name="Castanera R."/>
            <person name="Culley D."/>
            <person name="Daum C."/>
            <person name="Ezra D."/>
            <person name="Gonzalez J."/>
            <person name="Henrissat B."/>
            <person name="Kuo A."/>
            <person name="Liang C."/>
            <person name="Lipzen A."/>
            <person name="Lutzoni F."/>
            <person name="Magnuson J."/>
            <person name="Mondo S."/>
            <person name="Nolan M."/>
            <person name="Ohm R."/>
            <person name="Pangilinan J."/>
            <person name="Park H.-J."/>
            <person name="Ramirez L."/>
            <person name="Alfaro M."/>
            <person name="Sun H."/>
            <person name="Tritt A."/>
            <person name="Yoshinaga Y."/>
            <person name="Zwiers L.-H."/>
            <person name="Turgeon B."/>
            <person name="Goodwin S."/>
            <person name="Spatafora J."/>
            <person name="Crous P."/>
            <person name="Grigoriev I."/>
        </authorList>
    </citation>
    <scope>NUCLEOTIDE SEQUENCE</scope>
    <source>
        <strain evidence="3">CBS 113389</strain>
    </source>
</reference>
<evidence type="ECO:0000313" key="5">
    <source>
        <dbReference type="EMBL" id="KAF2485893.1"/>
    </source>
</evidence>
<dbReference type="EMBL" id="MU001633">
    <property type="protein sequence ID" value="KAF2485893.1"/>
    <property type="molecule type" value="Genomic_DNA"/>
</dbReference>
<sequence>MDLITLNQLLINNKDYIKGDSYNNSTIIESTYTNNIENTILNYNIEIKVLFCTICKTNLDRNNYLKHLKDKHFTIYKSYKESSKLEVLKTNIEELEFNDLAKLEDILKPNLFYFKELDLNLKGYKCIECNYININYKEVRIHFNTNHFNSNKSSKSKVNYIINQVPLQYIKGNNKNTKLYFIPKIPNISKKNTSTNLYINSNSSNSSIESITSKKSNSSKELDLKEDIIKDYLKENLEENKLNNNININNNRLLNSYIKKSNIYIFLKDKDRESLVNLVYNIKEEDKDLSVFNRIDYNKLEDIIIDCLLYIHSKITNISLGLRQKLNQNNSSNTRVFKDFIPLENKSTTKTYFTYYAKLLSFIIKVRYIKGKYKNTIGKERTYFDLVKNFTINLEAKEALKNIIPFNLDLIDLEDKELTKEKEEFYTYIIEFYISLLKDNTTLTLDNNTSLNNIVLSYFFITNLDINTKEIKNIDLIGKLTSYILYNSKLLTIEYFYFKELNNIKYTYNDFNDFLSTYLTNSSNNYFEFISILRPYLLALNKERESTNYIIKETSLNIIEYNTIEYSITKIKELFKNVYINLEDILLKKLLKITSIDSLDIDFNTINDNTFISNIDYYIIDTLELKYLKTNRPYFLTQLLTKGTYYNKTLLKDIKKDTKTLRFKDTNIEIFNTNINRFLEYLTLAIYLYSGGPLRGTELTTILYKNIETKTRSLIYNKEDNTFIISTNYILIIPFKDYLYKNYYNFKDYSSPYLLTKDNKVIESNTISRILKRESSLLFKEGLTIKSYRKIINYIIKTKFNNYDYSSNSSNNNSEEEDLIEDRQANRSTRTSLNHYLNIENPFNTLKSKDLTNKVKEFSIKYWSFFNLLDKRDYKENSTLELSVNKLESTTKTKELSISSSISLDLLELNIKELYKDSKL</sequence>
<organism evidence="3 6">
    <name type="scientific">Neohortaea acidophila</name>
    <dbReference type="NCBI Taxonomy" id="245834"/>
    <lineage>
        <taxon>Eukaryota</taxon>
        <taxon>Fungi</taxon>
        <taxon>Dikarya</taxon>
        <taxon>Ascomycota</taxon>
        <taxon>Pezizomycotina</taxon>
        <taxon>Dothideomycetes</taxon>
        <taxon>Dothideomycetidae</taxon>
        <taxon>Mycosphaerellales</taxon>
        <taxon>Teratosphaeriaceae</taxon>
        <taxon>Neohortaea</taxon>
    </lineage>
</organism>
<evidence type="ECO:0000313" key="3">
    <source>
        <dbReference type="EMBL" id="KAF2481580.1"/>
    </source>
</evidence>
<dbReference type="OrthoDB" id="3943268at2759"/>
<proteinExistence type="predicted"/>
<keyword evidence="6" id="KW-1185">Reference proteome</keyword>
<dbReference type="AlphaFoldDB" id="A0A6A6PNA1"/>
<dbReference type="InterPro" id="IPR022698">
    <property type="entry name" value="OrsD"/>
</dbReference>
<protein>
    <submittedName>
        <fullName evidence="3">Uncharacterized protein</fullName>
    </submittedName>
</protein>
<evidence type="ECO:0000313" key="2">
    <source>
        <dbReference type="EMBL" id="KAF2480348.1"/>
    </source>
</evidence>
<dbReference type="GeneID" id="54476299"/>
<evidence type="ECO:0000313" key="1">
    <source>
        <dbReference type="EMBL" id="KAF2479321.1"/>
    </source>
</evidence>
<dbReference type="EMBL" id="MU001636">
    <property type="protein sequence ID" value="KAF2482857.1"/>
    <property type="molecule type" value="Genomic_DNA"/>
</dbReference>
<gene>
    <name evidence="5" type="ORF">BDY17DRAFT_309179</name>
    <name evidence="4" type="ORF">BDY17DRAFT_311256</name>
    <name evidence="3" type="ORF">BDY17DRAFT_312267</name>
    <name evidence="2" type="ORF">BDY17DRAFT_313182</name>
    <name evidence="1" type="ORF">BDY17DRAFT_313861</name>
</gene>
<dbReference type="Proteomes" id="UP000799767">
    <property type="component" value="Unassembled WGS sequence"/>
</dbReference>